<sequence length="150" mass="17489">MSIVKLSQWEMMLLEAARSHGFVDEEIIHKLRSENTEAFLDVEGGKFDFTHLFDLSKNDPHTLETAIRDGYQIKFTTFNGIKFLLNKRYDIQADRDYQINGDSLDRVPLKDHALSWVRQAISKNWRIVELEKRTDSGDTIVRFELVNTPS</sequence>
<dbReference type="STRING" id="54915.ADS79_06585"/>
<evidence type="ECO:0000313" key="4">
    <source>
        <dbReference type="Proteomes" id="UP000319578"/>
    </source>
</evidence>
<dbReference type="Proteomes" id="UP000036834">
    <property type="component" value="Unassembled WGS sequence"/>
</dbReference>
<organism evidence="2 3">
    <name type="scientific">Brevibacillus reuszeri</name>
    <dbReference type="NCBI Taxonomy" id="54915"/>
    <lineage>
        <taxon>Bacteria</taxon>
        <taxon>Bacillati</taxon>
        <taxon>Bacillota</taxon>
        <taxon>Bacilli</taxon>
        <taxon>Bacillales</taxon>
        <taxon>Paenibacillaceae</taxon>
        <taxon>Brevibacillus</taxon>
    </lineage>
</organism>
<dbReference type="Proteomes" id="UP000319578">
    <property type="component" value="Unassembled WGS sequence"/>
</dbReference>
<dbReference type="AlphaFoldDB" id="A0A0K9YY35"/>
<evidence type="ECO:0000313" key="1">
    <source>
        <dbReference type="EMBL" id="GED69570.1"/>
    </source>
</evidence>
<accession>A0A0K9YY35</accession>
<dbReference type="EMBL" id="LGIQ01000005">
    <property type="protein sequence ID" value="KNB73603.1"/>
    <property type="molecule type" value="Genomic_DNA"/>
</dbReference>
<proteinExistence type="predicted"/>
<gene>
    <name evidence="2" type="ORF">ADS79_06585</name>
    <name evidence="1" type="ORF">BRE01_32720</name>
</gene>
<reference evidence="3" key="1">
    <citation type="submission" date="2015-07" db="EMBL/GenBank/DDBJ databases">
        <title>Genome sequencing project for genomic taxonomy and phylogenomics of Bacillus-like bacteria.</title>
        <authorList>
            <person name="Liu B."/>
            <person name="Wang J."/>
            <person name="Zhu Y."/>
            <person name="Liu G."/>
            <person name="Chen Q."/>
            <person name="Chen Z."/>
            <person name="Lan J."/>
            <person name="Che J."/>
            <person name="Ge C."/>
            <person name="Shi H."/>
            <person name="Pan Z."/>
            <person name="Liu X."/>
        </authorList>
    </citation>
    <scope>NUCLEOTIDE SEQUENCE [LARGE SCALE GENOMIC DNA]</scope>
    <source>
        <strain evidence="3">DSM 9887</strain>
    </source>
</reference>
<protein>
    <submittedName>
        <fullName evidence="2">Uncharacterized protein</fullName>
    </submittedName>
</protein>
<name>A0A0K9YY35_9BACL</name>
<dbReference type="OrthoDB" id="2657532at2"/>
<evidence type="ECO:0000313" key="3">
    <source>
        <dbReference type="Proteomes" id="UP000036834"/>
    </source>
</evidence>
<keyword evidence="4" id="KW-1185">Reference proteome</keyword>
<reference evidence="2" key="2">
    <citation type="submission" date="2015-07" db="EMBL/GenBank/DDBJ databases">
        <title>MeaNS - Measles Nucleotide Surveillance Program.</title>
        <authorList>
            <person name="Tran T."/>
            <person name="Druce J."/>
        </authorList>
    </citation>
    <scope>NUCLEOTIDE SEQUENCE</scope>
    <source>
        <strain evidence="2">DSM 9887</strain>
    </source>
</reference>
<comment type="caution">
    <text evidence="2">The sequence shown here is derived from an EMBL/GenBank/DDBJ whole genome shotgun (WGS) entry which is preliminary data.</text>
</comment>
<evidence type="ECO:0000313" key="2">
    <source>
        <dbReference type="EMBL" id="KNB73603.1"/>
    </source>
</evidence>
<dbReference type="EMBL" id="BJON01000013">
    <property type="protein sequence ID" value="GED69570.1"/>
    <property type="molecule type" value="Genomic_DNA"/>
</dbReference>
<dbReference type="PATRIC" id="fig|54915.3.peg.6739"/>
<reference evidence="1 4" key="3">
    <citation type="submission" date="2019-06" db="EMBL/GenBank/DDBJ databases">
        <title>Whole genome shotgun sequence of Brevibacillus reuszeri NBRC 15719.</title>
        <authorList>
            <person name="Hosoyama A."/>
            <person name="Uohara A."/>
            <person name="Ohji S."/>
            <person name="Ichikawa N."/>
        </authorList>
    </citation>
    <scope>NUCLEOTIDE SEQUENCE [LARGE SCALE GENOMIC DNA]</scope>
    <source>
        <strain evidence="1 4">NBRC 15719</strain>
    </source>
</reference>
<dbReference type="RefSeq" id="WP_049737608.1">
    <property type="nucleotide sequence ID" value="NZ_BJON01000013.1"/>
</dbReference>